<reference evidence="1 2" key="1">
    <citation type="submission" date="2018-08" db="EMBL/GenBank/DDBJ databases">
        <title>Bacillus chawlae sp. nov., Bacillus glennii sp. nov., and Bacillus saganii sp. nov. Isolated from the Vehicle Assembly Building at Kennedy Space Center where the Viking Spacecraft were Assembled.</title>
        <authorList>
            <person name="Seuylemezian A."/>
            <person name="Vaishampayan P."/>
        </authorList>
    </citation>
    <scope>NUCLEOTIDE SEQUENCE [LARGE SCALE GENOMIC DNA]</scope>
    <source>
        <strain evidence="1 2">V47-23a</strain>
    </source>
</reference>
<organism evidence="1 2">
    <name type="scientific">Peribacillus saganii</name>
    <dbReference type="NCBI Taxonomy" id="2303992"/>
    <lineage>
        <taxon>Bacteria</taxon>
        <taxon>Bacillati</taxon>
        <taxon>Bacillota</taxon>
        <taxon>Bacilli</taxon>
        <taxon>Bacillales</taxon>
        <taxon>Bacillaceae</taxon>
        <taxon>Peribacillus</taxon>
    </lineage>
</organism>
<name>A0A372LRR1_9BACI</name>
<evidence type="ECO:0000313" key="1">
    <source>
        <dbReference type="EMBL" id="RFU70510.1"/>
    </source>
</evidence>
<comment type="caution">
    <text evidence="1">The sequence shown here is derived from an EMBL/GenBank/DDBJ whole genome shotgun (WGS) entry which is preliminary data.</text>
</comment>
<dbReference type="InterPro" id="IPR004304">
    <property type="entry name" value="FmdA_AmdA"/>
</dbReference>
<dbReference type="Proteomes" id="UP000264541">
    <property type="component" value="Unassembled WGS sequence"/>
</dbReference>
<dbReference type="EMBL" id="QVTE01000015">
    <property type="protein sequence ID" value="RFU70510.1"/>
    <property type="molecule type" value="Genomic_DNA"/>
</dbReference>
<dbReference type="PANTHER" id="PTHR31891">
    <property type="entry name" value="FORMAMIDASE C869.04-RELATED"/>
    <property type="match status" value="1"/>
</dbReference>
<accession>A0A372LRR1</accession>
<dbReference type="OrthoDB" id="9811740at2"/>
<protein>
    <submittedName>
        <fullName evidence="1">Acetamidase</fullName>
    </submittedName>
</protein>
<dbReference type="Gene3D" id="2.60.120.580">
    <property type="entry name" value="Acetamidase/Formamidase-like domains"/>
    <property type="match status" value="2"/>
</dbReference>
<dbReference type="GO" id="GO:0016811">
    <property type="term" value="F:hydrolase activity, acting on carbon-nitrogen (but not peptide) bonds, in linear amides"/>
    <property type="evidence" value="ECO:0007669"/>
    <property type="project" value="InterPro"/>
</dbReference>
<dbReference type="Pfam" id="PF03069">
    <property type="entry name" value="FmdA_AmdA"/>
    <property type="match status" value="2"/>
</dbReference>
<sequence length="320" mass="35089">MLKQASIQEKKGTTHYCPDKFHFAWDKTLAPTLTIESGDTVVFEFRDGSDRQIGPGSGVEAILNYDWNRTYPLHGPIYVNGAEPGDTLEIEILDLRTKGWGWTGVIPGFGLLSEEFSEPYLRVFDISNGDYIPFREDIHVPIEPFLGLMGVAPSDSNQTSLAPPDKNGGNMDIRHLTQGARLFLPIEVEGALFSAGDGHAAQGDGEICLTAVECPLYGSLKFTLHKNKSIPSPQFITAPGSLTPRTETKGFFATTGVGPDLMVCAQDAARAMVDHLEKEYGLPRYEAYLLCSLAVDLKISEIVDKPNYIVSAYLPLSIFK</sequence>
<gene>
    <name evidence="1" type="ORF">D0469_06140</name>
</gene>
<dbReference type="AlphaFoldDB" id="A0A372LRR1"/>
<dbReference type="Gene3D" id="3.10.28.20">
    <property type="entry name" value="Acetamidase/Formamidase-like domains"/>
    <property type="match status" value="1"/>
</dbReference>
<dbReference type="SUPFAM" id="SSF141130">
    <property type="entry name" value="Acetamidase/Formamidase-like"/>
    <property type="match status" value="1"/>
</dbReference>
<dbReference type="PANTHER" id="PTHR31891:SF1">
    <property type="entry name" value="FORMAMIDASE C869.04-RELATED"/>
    <property type="match status" value="1"/>
</dbReference>
<dbReference type="RefSeq" id="WP_117325764.1">
    <property type="nucleotide sequence ID" value="NZ_QVTE01000015.1"/>
</dbReference>
<evidence type="ECO:0000313" key="2">
    <source>
        <dbReference type="Proteomes" id="UP000264541"/>
    </source>
</evidence>
<proteinExistence type="predicted"/>
<keyword evidence="2" id="KW-1185">Reference proteome</keyword>